<proteinExistence type="predicted"/>
<dbReference type="Proteomes" id="UP000006502">
    <property type="component" value="Chromosome"/>
</dbReference>
<keyword evidence="1" id="KW-0030">Aminoacyl-tRNA synthetase</keyword>
<protein>
    <submittedName>
        <fullName evidence="1">Phenylalanyl-tRNA synthetase subunit beta</fullName>
    </submittedName>
</protein>
<reference evidence="1 2" key="1">
    <citation type="journal article" date="2012" name="J. Bacteriol.">
        <title>Genome Sequence of "Candidatus Mycoplasma haemolamae" Strain Purdue, a Red Blood Cell Pathogen of Alpacas (Vicugna pacos) and Llamas (Lama glama).</title>
        <authorList>
            <person name="Guimaraes A.M."/>
            <person name="Toth B."/>
            <person name="Santos A.P."/>
            <person name="do Nascimento N.C."/>
            <person name="Kritchevsky J.E."/>
            <person name="Messick J.B."/>
        </authorList>
    </citation>
    <scope>NUCLEOTIDE SEQUENCE [LARGE SCALE GENOMIC DNA]</scope>
    <source>
        <strain evidence="1 2">Purdue</strain>
    </source>
</reference>
<dbReference type="AlphaFoldDB" id="I7B8S2"/>
<name>I7B8S2_MYCHA</name>
<dbReference type="HOGENOM" id="CLU_749680_0_0_14"/>
<evidence type="ECO:0000313" key="2">
    <source>
        <dbReference type="Proteomes" id="UP000006502"/>
    </source>
</evidence>
<dbReference type="GO" id="GO:0004812">
    <property type="term" value="F:aminoacyl-tRNA ligase activity"/>
    <property type="evidence" value="ECO:0007669"/>
    <property type="project" value="UniProtKB-KW"/>
</dbReference>
<gene>
    <name evidence="1" type="ordered locus">MHLP_00250</name>
</gene>
<keyword evidence="1" id="KW-0436">Ligase</keyword>
<reference evidence="2" key="2">
    <citation type="submission" date="2012-07" db="EMBL/GenBank/DDBJ databases">
        <title>Complete genome sequence of 'Candidatus Mycoplasma haemolamae'.</title>
        <authorList>
            <person name="Guimaraes A.M.S."/>
            <person name="Toth B."/>
            <person name="Santos A.P."/>
            <person name="Nascimento N.C."/>
            <person name="Sojka J.E."/>
            <person name="Messick J.B."/>
        </authorList>
    </citation>
    <scope>NUCLEOTIDE SEQUENCE [LARGE SCALE GENOMIC DNA]</scope>
    <source>
        <strain evidence="2">Purdue</strain>
    </source>
</reference>
<keyword evidence="2" id="KW-1185">Reference proteome</keyword>
<dbReference type="KEGG" id="mhl:MHLP_00250"/>
<sequence>MILSEETLFKVLPQLKGITTRELESAFSKIFLEVEGVTTEGDHKVYELKQIGNFCDLSDPSVLAWELGLVFNVIPLLELPKRGTERATSKLQLGCLLPIFRNLRDNWERSIVSRLSQFGYLFEQVEDEVVVSWPPYFKKDHSLSFNEILNRLIEGDQSTYLIDESKELLSTTDKKDIEQKTISLFKDLRAYLREKGFVEVNTPKTVRVDKNLGPTAFLFEYSTDLTLRDQLHYSLVEGVLLESLNSSRKTYPVFELSFCPWSSKWLLGLASIVPLKDSEDDGALFYNLEGLKEISKELCRTLFDKDPEIRELGEKTRYYPNVLGANSHQLLVDDREVGSIFIFRRENLEVRKKEIVSLQLSLSRGFKGT</sequence>
<accession>I7B8S2</accession>
<dbReference type="OrthoDB" id="394453at2"/>
<dbReference type="STRING" id="1212765.MHLP_00250"/>
<organism evidence="1 2">
    <name type="scientific">Mycoplasma haematolamae (strain Purdue)</name>
    <dbReference type="NCBI Taxonomy" id="1212765"/>
    <lineage>
        <taxon>Bacteria</taxon>
        <taxon>Bacillati</taxon>
        <taxon>Mycoplasmatota</taxon>
        <taxon>Mollicutes</taxon>
        <taxon>Mycoplasmataceae</taxon>
        <taxon>Mycoplasma</taxon>
    </lineage>
</organism>
<evidence type="ECO:0000313" key="1">
    <source>
        <dbReference type="EMBL" id="AFO51630.1"/>
    </source>
</evidence>
<dbReference type="EMBL" id="CP003731">
    <property type="protein sequence ID" value="AFO51630.1"/>
    <property type="molecule type" value="Genomic_DNA"/>
</dbReference>
<dbReference type="PATRIC" id="fig|1212765.3.peg.53"/>